<dbReference type="EMBL" id="CM051400">
    <property type="protein sequence ID" value="KAJ4715213.1"/>
    <property type="molecule type" value="Genomic_DNA"/>
</dbReference>
<reference evidence="1 2" key="1">
    <citation type="journal article" date="2023" name="Science">
        <title>Complex scaffold remodeling in plant triterpene biosynthesis.</title>
        <authorList>
            <person name="De La Pena R."/>
            <person name="Hodgson H."/>
            <person name="Liu J.C."/>
            <person name="Stephenson M.J."/>
            <person name="Martin A.C."/>
            <person name="Owen C."/>
            <person name="Harkess A."/>
            <person name="Leebens-Mack J."/>
            <person name="Jimenez L.E."/>
            <person name="Osbourn A."/>
            <person name="Sattely E.S."/>
        </authorList>
    </citation>
    <scope>NUCLEOTIDE SEQUENCE [LARGE SCALE GENOMIC DNA]</scope>
    <source>
        <strain evidence="2">cv. JPN11</strain>
        <tissue evidence="1">Leaf</tissue>
    </source>
</reference>
<accession>A0ACC1XVQ9</accession>
<keyword evidence="2" id="KW-1185">Reference proteome</keyword>
<protein>
    <submittedName>
        <fullName evidence="1">Ubiquitin carboxyl-terminal hydrolase 12</fullName>
    </submittedName>
</protein>
<gene>
    <name evidence="1" type="ORF">OWV82_013597</name>
</gene>
<sequence>MDSVCLNEDAISKSISHVPPSHYILKIESFSLLTGKEVEKYESGEFEVGGYKWKLVLYPSGNKRKNVKDHISLYLSIADTSLFSFGWEVYVVYRLFLFDHNQDKYLILQDAMGKERRFHGLKPEWGFDQFIPLKDFKDCSKGYLVEDTCVFGVEVFVKERNPMKGECLSMIQNKSSSKYVWQIRNFSKLETEQESEVFTAGDHKWKIRLYPKGDDSARGRHLSVFLVLADSRVKKIYTNYKLSILSQVFGGKNKTFNAEAFVGALGSGCSEFVKLSDIEYSTDGFLVNDMCTVEVELTVLGICNSI</sequence>
<organism evidence="1 2">
    <name type="scientific">Melia azedarach</name>
    <name type="common">Chinaberry tree</name>
    <dbReference type="NCBI Taxonomy" id="155640"/>
    <lineage>
        <taxon>Eukaryota</taxon>
        <taxon>Viridiplantae</taxon>
        <taxon>Streptophyta</taxon>
        <taxon>Embryophyta</taxon>
        <taxon>Tracheophyta</taxon>
        <taxon>Spermatophyta</taxon>
        <taxon>Magnoliopsida</taxon>
        <taxon>eudicotyledons</taxon>
        <taxon>Gunneridae</taxon>
        <taxon>Pentapetalae</taxon>
        <taxon>rosids</taxon>
        <taxon>malvids</taxon>
        <taxon>Sapindales</taxon>
        <taxon>Meliaceae</taxon>
        <taxon>Melia</taxon>
    </lineage>
</organism>
<name>A0ACC1XVQ9_MELAZ</name>
<dbReference type="Proteomes" id="UP001164539">
    <property type="component" value="Chromosome 7"/>
</dbReference>
<evidence type="ECO:0000313" key="2">
    <source>
        <dbReference type="Proteomes" id="UP001164539"/>
    </source>
</evidence>
<keyword evidence="1" id="KW-0378">Hydrolase</keyword>
<evidence type="ECO:0000313" key="1">
    <source>
        <dbReference type="EMBL" id="KAJ4715213.1"/>
    </source>
</evidence>
<comment type="caution">
    <text evidence="1">The sequence shown here is derived from an EMBL/GenBank/DDBJ whole genome shotgun (WGS) entry which is preliminary data.</text>
</comment>
<proteinExistence type="predicted"/>